<keyword evidence="1" id="KW-1133">Transmembrane helix</keyword>
<evidence type="ECO:0000313" key="2">
    <source>
        <dbReference type="EMBL" id="CAE8709361.1"/>
    </source>
</evidence>
<keyword evidence="1" id="KW-0472">Membrane</keyword>
<dbReference type="Proteomes" id="UP000626109">
    <property type="component" value="Unassembled WGS sequence"/>
</dbReference>
<evidence type="ECO:0000256" key="1">
    <source>
        <dbReference type="SAM" id="Phobius"/>
    </source>
</evidence>
<sequence>MPSRKIVMSAHGCFDEMRCMFNAVFHIRLRILRFRQALQFGCHQPRTLLQATFIGQTRPQSSCAAYDVFWVFVCSALSSGFGCMFSPFLPPARMLGSAQPKYFIFETRIESGHTKLQDAIRAL</sequence>
<comment type="caution">
    <text evidence="2">The sequence shown here is derived from an EMBL/GenBank/DDBJ whole genome shotgun (WGS) entry which is preliminary data.</text>
</comment>
<keyword evidence="1" id="KW-0812">Transmembrane</keyword>
<organism evidence="2 3">
    <name type="scientific">Polarella glacialis</name>
    <name type="common">Dinoflagellate</name>
    <dbReference type="NCBI Taxonomy" id="89957"/>
    <lineage>
        <taxon>Eukaryota</taxon>
        <taxon>Sar</taxon>
        <taxon>Alveolata</taxon>
        <taxon>Dinophyceae</taxon>
        <taxon>Suessiales</taxon>
        <taxon>Suessiaceae</taxon>
        <taxon>Polarella</taxon>
    </lineage>
</organism>
<proteinExistence type="predicted"/>
<reference evidence="2" key="1">
    <citation type="submission" date="2021-02" db="EMBL/GenBank/DDBJ databases">
        <authorList>
            <person name="Dougan E. K."/>
            <person name="Rhodes N."/>
            <person name="Thang M."/>
            <person name="Chan C."/>
        </authorList>
    </citation>
    <scope>NUCLEOTIDE SEQUENCE</scope>
</reference>
<dbReference type="EMBL" id="CAJNNW010031835">
    <property type="protein sequence ID" value="CAE8709361.1"/>
    <property type="molecule type" value="Genomic_DNA"/>
</dbReference>
<protein>
    <submittedName>
        <fullName evidence="2">Uncharacterized protein</fullName>
    </submittedName>
</protein>
<gene>
    <name evidence="2" type="ORF">PGLA2088_LOCUS35423</name>
</gene>
<evidence type="ECO:0000313" key="3">
    <source>
        <dbReference type="Proteomes" id="UP000626109"/>
    </source>
</evidence>
<name>A0A813KP57_POLGL</name>
<dbReference type="AlphaFoldDB" id="A0A813KP57"/>
<feature type="transmembrane region" description="Helical" evidence="1">
    <location>
        <begin position="68"/>
        <end position="89"/>
    </location>
</feature>
<accession>A0A813KP57</accession>